<evidence type="ECO:0000313" key="8">
    <source>
        <dbReference type="EMBL" id="KGA14608.1"/>
    </source>
</evidence>
<dbReference type="GO" id="GO:0004756">
    <property type="term" value="F:selenide, water dikinase activity"/>
    <property type="evidence" value="ECO:0007669"/>
    <property type="project" value="TreeGrafter"/>
</dbReference>
<evidence type="ECO:0000256" key="1">
    <source>
        <dbReference type="ARBA" id="ARBA00022679"/>
    </source>
</evidence>
<evidence type="ECO:0000256" key="3">
    <source>
        <dbReference type="ARBA" id="ARBA00022777"/>
    </source>
</evidence>
<keyword evidence="4" id="KW-0067">ATP-binding</keyword>
<dbReference type="InterPro" id="IPR010918">
    <property type="entry name" value="PurM-like_C_dom"/>
</dbReference>
<comment type="caution">
    <text evidence="8">The sequence shown here is derived from an EMBL/GenBank/DDBJ whole genome shotgun (WGS) entry which is preliminary data.</text>
</comment>
<name>A0A094S9F4_9ZZZZ</name>
<accession>A0A094S9F4</accession>
<sequence>MTIDLTAGNLRALTSCGGCAAKADSSLLKSLRVAAVGCEHSDTIIGLAEPDDAAVVEINEITSLITTVDFFPPVVSDAFDYGYVSALNALSDIYAMGGIPRTALLICGFPSEMSESDIVSCVTGAKQACLESEVEIVGGHTVRVSEAVFGLAATGYVHPKAIWRKSGMQPGDVIMLSKPLGTGVLLATRDAIDEQIALSQMRISNKAARDVLESFGEKVHAVTDVTGFGLIGHISEMLGTQNLDVHLALPKTAVLSEAMCLFESGIRTSADLRNRTSSDLITSGLTGHFSEAALFDPQTNGGLLASVSPDLQGELESQGFFAIGKIMSGSCVVHLAINEFF</sequence>
<dbReference type="InterPro" id="IPR016188">
    <property type="entry name" value="PurM-like_N"/>
</dbReference>
<dbReference type="PANTHER" id="PTHR10256">
    <property type="entry name" value="SELENIDE, WATER DIKINASE"/>
    <property type="match status" value="1"/>
</dbReference>
<dbReference type="InterPro" id="IPR036676">
    <property type="entry name" value="PurM-like_C_sf"/>
</dbReference>
<dbReference type="GO" id="GO:0005737">
    <property type="term" value="C:cytoplasm"/>
    <property type="evidence" value="ECO:0007669"/>
    <property type="project" value="TreeGrafter"/>
</dbReference>
<dbReference type="Gene3D" id="3.90.650.10">
    <property type="entry name" value="PurM-like C-terminal domain"/>
    <property type="match status" value="1"/>
</dbReference>
<proteinExistence type="predicted"/>
<evidence type="ECO:0000256" key="5">
    <source>
        <dbReference type="ARBA" id="ARBA00023266"/>
    </source>
</evidence>
<dbReference type="EMBL" id="JNSL01000142">
    <property type="protein sequence ID" value="KGA14608.1"/>
    <property type="molecule type" value="Genomic_DNA"/>
</dbReference>
<dbReference type="PANTHER" id="PTHR10256:SF0">
    <property type="entry name" value="INACTIVE SELENIDE, WATER DIKINASE-LIKE PROTEIN-RELATED"/>
    <property type="match status" value="1"/>
</dbReference>
<evidence type="ECO:0008006" key="9">
    <source>
        <dbReference type="Google" id="ProtNLM"/>
    </source>
</evidence>
<dbReference type="GO" id="GO:0005524">
    <property type="term" value="F:ATP binding"/>
    <property type="evidence" value="ECO:0007669"/>
    <property type="project" value="UniProtKB-KW"/>
</dbReference>
<evidence type="ECO:0000256" key="4">
    <source>
        <dbReference type="ARBA" id="ARBA00022840"/>
    </source>
</evidence>
<dbReference type="InterPro" id="IPR036921">
    <property type="entry name" value="PurM-like_N_sf"/>
</dbReference>
<dbReference type="AlphaFoldDB" id="A0A094S9F4"/>
<keyword evidence="1" id="KW-0808">Transferase</keyword>
<dbReference type="InterPro" id="IPR004536">
    <property type="entry name" value="SPS/SelD"/>
</dbReference>
<keyword evidence="3" id="KW-0418">Kinase</keyword>
<feature type="domain" description="PurM-like C-terminal" evidence="7">
    <location>
        <begin position="169"/>
        <end position="312"/>
    </location>
</feature>
<dbReference type="SUPFAM" id="SSF55326">
    <property type="entry name" value="PurM N-terminal domain-like"/>
    <property type="match status" value="1"/>
</dbReference>
<dbReference type="SUPFAM" id="SSF56042">
    <property type="entry name" value="PurM C-terminal domain-like"/>
    <property type="match status" value="1"/>
</dbReference>
<dbReference type="Pfam" id="PF00586">
    <property type="entry name" value="AIRS"/>
    <property type="match status" value="1"/>
</dbReference>
<evidence type="ECO:0000259" key="7">
    <source>
        <dbReference type="Pfam" id="PF02769"/>
    </source>
</evidence>
<dbReference type="GO" id="GO:0016260">
    <property type="term" value="P:selenocysteine biosynthetic process"/>
    <property type="evidence" value="ECO:0007669"/>
    <property type="project" value="TreeGrafter"/>
</dbReference>
<dbReference type="NCBIfam" id="TIGR00476">
    <property type="entry name" value="selD"/>
    <property type="match status" value="1"/>
</dbReference>
<evidence type="ECO:0000259" key="6">
    <source>
        <dbReference type="Pfam" id="PF00586"/>
    </source>
</evidence>
<gene>
    <name evidence="8" type="ORF">GM51_16855</name>
</gene>
<organism evidence="8">
    <name type="scientific">freshwater metagenome</name>
    <dbReference type="NCBI Taxonomy" id="449393"/>
    <lineage>
        <taxon>unclassified sequences</taxon>
        <taxon>metagenomes</taxon>
        <taxon>ecological metagenomes</taxon>
    </lineage>
</organism>
<reference evidence="8" key="1">
    <citation type="submission" date="2014-06" db="EMBL/GenBank/DDBJ databases">
        <title>Key roles for freshwater Actinobacteria revealed by deep metagenomic sequencing.</title>
        <authorList>
            <person name="Ghai R."/>
            <person name="Mizuno C.M."/>
            <person name="Picazo A."/>
            <person name="Camacho A."/>
            <person name="Rodriguez-Valera F."/>
        </authorList>
    </citation>
    <scope>NUCLEOTIDE SEQUENCE</scope>
</reference>
<feature type="domain" description="PurM-like N-terminal" evidence="6">
    <location>
        <begin position="51"/>
        <end position="157"/>
    </location>
</feature>
<keyword evidence="2" id="KW-0547">Nucleotide-binding</keyword>
<dbReference type="Gene3D" id="3.30.1330.10">
    <property type="entry name" value="PurM-like, N-terminal domain"/>
    <property type="match status" value="1"/>
</dbReference>
<dbReference type="Pfam" id="PF02769">
    <property type="entry name" value="AIRS_C"/>
    <property type="match status" value="1"/>
</dbReference>
<evidence type="ECO:0000256" key="2">
    <source>
        <dbReference type="ARBA" id="ARBA00022741"/>
    </source>
</evidence>
<protein>
    <recommendedName>
        <fullName evidence="9">Selenide, water dikinase</fullName>
    </recommendedName>
</protein>
<keyword evidence="5" id="KW-0711">Selenium</keyword>